<protein>
    <recommendedName>
        <fullName evidence="3">DUF4065 domain-containing protein</fullName>
    </recommendedName>
</protein>
<dbReference type="AlphaFoldDB" id="A0A3Q0NDU1"/>
<evidence type="ECO:0008006" key="3">
    <source>
        <dbReference type="Google" id="ProtNLM"/>
    </source>
</evidence>
<gene>
    <name evidence="1" type="ORF">LMON_1252</name>
</gene>
<dbReference type="KEGG" id="lmod:LMON_1252"/>
<reference evidence="1 2" key="1">
    <citation type="journal article" date="2014" name="MBio">
        <title>Comparison of widely used Listeria monocytogenes strains EGD, 10403S, and EGD-e highlights genomic variations underlying differences in pathogenicity.</title>
        <authorList>
            <person name="Becavin C."/>
            <person name="Bouchier C."/>
            <person name="Lechat P."/>
            <person name="Archambaud C."/>
            <person name="Creno S."/>
            <person name="Gouin E."/>
            <person name="Wu Z."/>
            <person name="Kuhbacher A."/>
            <person name="Brisse S."/>
            <person name="Pucciarelli M.G."/>
            <person name="Garcia-del Portillo F."/>
            <person name="Hain T."/>
            <person name="Portnoy D.A."/>
            <person name="Chakraborty T."/>
            <person name="Lecuit M."/>
            <person name="Pizarro-Cerda J."/>
            <person name="Moszer I."/>
            <person name="Bierne H."/>
            <person name="Cossart P."/>
        </authorList>
    </citation>
    <scope>NUCLEOTIDE SEQUENCE [LARGE SCALE GENOMIC DNA]</scope>
    <source>
        <strain evidence="2">EGD / Mackaness</strain>
    </source>
</reference>
<dbReference type="EMBL" id="HG421741">
    <property type="protein sequence ID" value="CDG45110.1"/>
    <property type="molecule type" value="Genomic_DNA"/>
</dbReference>
<dbReference type="Proteomes" id="UP000016703">
    <property type="component" value="Chromosome"/>
</dbReference>
<evidence type="ECO:0000313" key="2">
    <source>
        <dbReference type="Proteomes" id="UP000016703"/>
    </source>
</evidence>
<proteinExistence type="predicted"/>
<name>A0A3Q0NDU1_LISMG</name>
<sequence>MNDKKSELTGADYLLLLFYVSGVTHDKFEPIEGRTRITKMMFLFKEEWFDRIHLSEISDPEQLQLFEAYNYGPFSNDVHEQLDLFTSIGFINEKKTKIKSNKDIDYDFALKSDYDNSEVNEIGWLDSDDGYEVTTYSLSKLGNEYVEKKIFPELGFHKQNVLTNLSDLKKQMNSTSINNILSYVYGKYPEYADLSALLPFSVEEVAE</sequence>
<evidence type="ECO:0000313" key="1">
    <source>
        <dbReference type="EMBL" id="CDG45110.1"/>
    </source>
</evidence>
<accession>A0A3Q0NDU1</accession>
<dbReference type="RefSeq" id="WP_014930896.1">
    <property type="nucleotide sequence ID" value="NC_022568.1"/>
</dbReference>
<organism evidence="1 2">
    <name type="scientific">Listeria monocytogenes serotype 1/2a (strain EGD / Mackaness)</name>
    <dbReference type="NCBI Taxonomy" id="1334565"/>
    <lineage>
        <taxon>Bacteria</taxon>
        <taxon>Bacillati</taxon>
        <taxon>Bacillota</taxon>
        <taxon>Bacilli</taxon>
        <taxon>Bacillales</taxon>
        <taxon>Listeriaceae</taxon>
        <taxon>Listeria</taxon>
    </lineage>
</organism>